<gene>
    <name evidence="2" type="ORF">GDO81_007444</name>
</gene>
<dbReference type="Pfam" id="PF14763">
    <property type="entry name" value="HPS3_C"/>
    <property type="match status" value="1"/>
</dbReference>
<sequence>MLVDFWEARLSSYPPESILQDVLFKLTSLYVCRICKPQHVCVTSLKTPEDLRNSCSHFGVISPWITAMVSSEPVSCVTCGDLLKLQSLLCGPSLDILSFLPFLDSIPDSNNSFLSIHIICATRLLNFEGSIDRLLDRCPEAVTLYAKHEIKSGSQVSLHRMQYCQQTGVKLL</sequence>
<comment type="caution">
    <text evidence="2">The sequence shown here is derived from an EMBL/GenBank/DDBJ whole genome shotgun (WGS) entry which is preliminary data.</text>
</comment>
<feature type="domain" description="BLOC-2 complex member HPS3 C-terminal" evidence="1">
    <location>
        <begin position="1"/>
        <end position="155"/>
    </location>
</feature>
<dbReference type="GO" id="GO:0031084">
    <property type="term" value="C:BLOC-2 complex"/>
    <property type="evidence" value="ECO:0007669"/>
    <property type="project" value="TreeGrafter"/>
</dbReference>
<dbReference type="InterPro" id="IPR017216">
    <property type="entry name" value="HPS3"/>
</dbReference>
<name>A0AAV7C7E0_ENGPU</name>
<dbReference type="InterPro" id="IPR029438">
    <property type="entry name" value="HPS3_C"/>
</dbReference>
<keyword evidence="3" id="KW-1185">Reference proteome</keyword>
<dbReference type="EMBL" id="WNYA01000003">
    <property type="protein sequence ID" value="KAG8580854.1"/>
    <property type="molecule type" value="Genomic_DNA"/>
</dbReference>
<dbReference type="PANTHER" id="PTHR28633">
    <property type="entry name" value="HERMANSKY-PUDLAK SYNDROME 3 PROTEIN"/>
    <property type="match status" value="1"/>
</dbReference>
<dbReference type="AlphaFoldDB" id="A0AAV7C7E0"/>
<reference evidence="2" key="1">
    <citation type="thesis" date="2020" institute="ProQuest LLC" country="789 East Eisenhower Parkway, Ann Arbor, MI, USA">
        <title>Comparative Genomics and Chromosome Evolution.</title>
        <authorList>
            <person name="Mudd A.B."/>
        </authorList>
    </citation>
    <scope>NUCLEOTIDE SEQUENCE</scope>
    <source>
        <strain evidence="2">237g6f4</strain>
        <tissue evidence="2">Blood</tissue>
    </source>
</reference>
<evidence type="ECO:0000259" key="1">
    <source>
        <dbReference type="Pfam" id="PF14763"/>
    </source>
</evidence>
<organism evidence="2 3">
    <name type="scientific">Engystomops pustulosus</name>
    <name type="common">Tungara frog</name>
    <name type="synonym">Physalaemus pustulosus</name>
    <dbReference type="NCBI Taxonomy" id="76066"/>
    <lineage>
        <taxon>Eukaryota</taxon>
        <taxon>Metazoa</taxon>
        <taxon>Chordata</taxon>
        <taxon>Craniata</taxon>
        <taxon>Vertebrata</taxon>
        <taxon>Euteleostomi</taxon>
        <taxon>Amphibia</taxon>
        <taxon>Batrachia</taxon>
        <taxon>Anura</taxon>
        <taxon>Neobatrachia</taxon>
        <taxon>Hyloidea</taxon>
        <taxon>Leptodactylidae</taxon>
        <taxon>Leiuperinae</taxon>
        <taxon>Engystomops</taxon>
    </lineage>
</organism>
<dbReference type="GO" id="GO:0005737">
    <property type="term" value="C:cytoplasm"/>
    <property type="evidence" value="ECO:0007669"/>
    <property type="project" value="TreeGrafter"/>
</dbReference>
<evidence type="ECO:0000313" key="3">
    <source>
        <dbReference type="Proteomes" id="UP000824782"/>
    </source>
</evidence>
<protein>
    <recommendedName>
        <fullName evidence="1">BLOC-2 complex member HPS3 C-terminal domain-containing protein</fullName>
    </recommendedName>
</protein>
<accession>A0AAV7C7E0</accession>
<dbReference type="Proteomes" id="UP000824782">
    <property type="component" value="Unassembled WGS sequence"/>
</dbReference>
<dbReference type="PANTHER" id="PTHR28633:SF1">
    <property type="entry name" value="BLOC-2 COMPLEX MEMBER HPS3"/>
    <property type="match status" value="1"/>
</dbReference>
<evidence type="ECO:0000313" key="2">
    <source>
        <dbReference type="EMBL" id="KAG8580854.1"/>
    </source>
</evidence>
<proteinExistence type="predicted"/>